<feature type="compositionally biased region" description="Polar residues" evidence="3">
    <location>
        <begin position="94"/>
        <end position="112"/>
    </location>
</feature>
<dbReference type="InterPro" id="IPR050808">
    <property type="entry name" value="Phage_Integrase"/>
</dbReference>
<keyword evidence="6" id="KW-1185">Reference proteome</keyword>
<name>A0A2K8L1J6_MARES</name>
<evidence type="ECO:0000313" key="6">
    <source>
        <dbReference type="Proteomes" id="UP000231701"/>
    </source>
</evidence>
<proteinExistence type="inferred from homology"/>
<dbReference type="AlphaFoldDB" id="A0A2K8L1J6"/>
<gene>
    <name evidence="5" type="ORF">Ga0123461_1273</name>
</gene>
<accession>A0A2K8L1J6</accession>
<dbReference type="Proteomes" id="UP000231701">
    <property type="component" value="Chromosome"/>
</dbReference>
<evidence type="ECO:0000256" key="1">
    <source>
        <dbReference type="ARBA" id="ARBA00008857"/>
    </source>
</evidence>
<dbReference type="EMBL" id="CP018799">
    <property type="protein sequence ID" value="ATX79691.1"/>
    <property type="molecule type" value="Genomic_DNA"/>
</dbReference>
<dbReference type="PANTHER" id="PTHR30629">
    <property type="entry name" value="PROPHAGE INTEGRASE"/>
    <property type="match status" value="1"/>
</dbReference>
<organism evidence="5 6">
    <name type="scientific">Mariprofundus aestuarium</name>
    <dbReference type="NCBI Taxonomy" id="1921086"/>
    <lineage>
        <taxon>Bacteria</taxon>
        <taxon>Pseudomonadati</taxon>
        <taxon>Pseudomonadota</taxon>
        <taxon>Candidatius Mariprofundia</taxon>
        <taxon>Mariprofundales</taxon>
        <taxon>Mariprofundaceae</taxon>
        <taxon>Mariprofundus</taxon>
    </lineage>
</organism>
<dbReference type="InterPro" id="IPR038488">
    <property type="entry name" value="Integrase_DNA-bd_sf"/>
</dbReference>
<dbReference type="KEGG" id="maes:Ga0123461_1273"/>
<feature type="compositionally biased region" description="Basic and acidic residues" evidence="3">
    <location>
        <begin position="83"/>
        <end position="93"/>
    </location>
</feature>
<dbReference type="Pfam" id="PF13356">
    <property type="entry name" value="Arm-DNA-bind_3"/>
    <property type="match status" value="1"/>
</dbReference>
<evidence type="ECO:0000256" key="2">
    <source>
        <dbReference type="ARBA" id="ARBA00022908"/>
    </source>
</evidence>
<feature type="domain" description="Integrase DNA-binding" evidence="4">
    <location>
        <begin position="3"/>
        <end position="89"/>
    </location>
</feature>
<feature type="region of interest" description="Disordered" evidence="3">
    <location>
        <begin position="210"/>
        <end position="229"/>
    </location>
</feature>
<sequence>MALSESDISATKVPHGRNQFKVSDGGGLYLLVKSSGRYWKLAYRFDGKQKSLALGVYPSVSIEQAREKRDAAKALLAQNIDPGEIKKQERMEQRTATQPPDSQGTQERQPIQNRGRRPEILTHREQSIIEGRRLCILQVLADSNAYATSEDVLLQELDSRGHRISFDRLRTDIAWLHEQQVVQLKTGPLWGIYLTQTGLDSALGRMWTPGVKRPEENLTGEMEMDSQSG</sequence>
<reference evidence="5 6" key="1">
    <citation type="submission" date="2016-12" db="EMBL/GenBank/DDBJ databases">
        <title>Isolation and genomic insights into novel planktonic Zetaproteobacteria from stratified waters of the Chesapeake Bay.</title>
        <authorList>
            <person name="McAllister S.M."/>
            <person name="Kato S."/>
            <person name="Chan C.S."/>
            <person name="Chiu B.K."/>
            <person name="Field E.K."/>
        </authorList>
    </citation>
    <scope>NUCLEOTIDE SEQUENCE [LARGE SCALE GENOMIC DNA]</scope>
    <source>
        <strain evidence="5 6">CP-5</strain>
    </source>
</reference>
<dbReference type="PANTHER" id="PTHR30629:SF2">
    <property type="entry name" value="PROPHAGE INTEGRASE INTS-RELATED"/>
    <property type="match status" value="1"/>
</dbReference>
<comment type="similarity">
    <text evidence="1">Belongs to the 'phage' integrase family.</text>
</comment>
<evidence type="ECO:0000259" key="4">
    <source>
        <dbReference type="Pfam" id="PF13356"/>
    </source>
</evidence>
<dbReference type="OrthoDB" id="9795573at2"/>
<dbReference type="InterPro" id="IPR025166">
    <property type="entry name" value="Integrase_DNA_bind_dom"/>
</dbReference>
<dbReference type="GO" id="GO:0015074">
    <property type="term" value="P:DNA integration"/>
    <property type="evidence" value="ECO:0007669"/>
    <property type="project" value="UniProtKB-KW"/>
</dbReference>
<dbReference type="Gene3D" id="3.30.160.390">
    <property type="entry name" value="Integrase, DNA-binding domain"/>
    <property type="match status" value="1"/>
</dbReference>
<evidence type="ECO:0000313" key="5">
    <source>
        <dbReference type="EMBL" id="ATX79691.1"/>
    </source>
</evidence>
<feature type="region of interest" description="Disordered" evidence="3">
    <location>
        <begin position="76"/>
        <end position="120"/>
    </location>
</feature>
<protein>
    <recommendedName>
        <fullName evidence="4">Integrase DNA-binding domain-containing protein</fullName>
    </recommendedName>
</protein>
<evidence type="ECO:0000256" key="3">
    <source>
        <dbReference type="SAM" id="MobiDB-lite"/>
    </source>
</evidence>
<keyword evidence="2" id="KW-0229">DNA integration</keyword>